<name>A0ABW4X1H8_9BACT</name>
<evidence type="ECO:0000313" key="2">
    <source>
        <dbReference type="Proteomes" id="UP001597369"/>
    </source>
</evidence>
<evidence type="ECO:0000313" key="1">
    <source>
        <dbReference type="EMBL" id="MFD2068383.1"/>
    </source>
</evidence>
<proteinExistence type="predicted"/>
<gene>
    <name evidence="1" type="ORF">ACFSKU_15950</name>
</gene>
<sequence>MKIKHTNKIFAALFTLSFFLMSCDKEESMVVDRVESPVLITISGTSFLASEPVNVTATVYELDKSGILDHTVGIDSIPVSNLPLKIIANGMAMGDLTTDAAGKVNLTKTWAELGFSSPQAGNAVNLEWSGSYQGQAFTKLSKVQVKEE</sequence>
<keyword evidence="2" id="KW-1185">Reference proteome</keyword>
<dbReference type="RefSeq" id="WP_229959383.1">
    <property type="nucleotide sequence ID" value="NZ_JAJJWI010000005.1"/>
</dbReference>
<protein>
    <submittedName>
        <fullName evidence="1">Uncharacterized protein</fullName>
    </submittedName>
</protein>
<dbReference type="EMBL" id="JBHUHV010000053">
    <property type="protein sequence ID" value="MFD2068383.1"/>
    <property type="molecule type" value="Genomic_DNA"/>
</dbReference>
<dbReference type="Proteomes" id="UP001597369">
    <property type="component" value="Unassembled WGS sequence"/>
</dbReference>
<dbReference type="PROSITE" id="PS51257">
    <property type="entry name" value="PROKAR_LIPOPROTEIN"/>
    <property type="match status" value="1"/>
</dbReference>
<organism evidence="1 2">
    <name type="scientific">Pontibacter silvestris</name>
    <dbReference type="NCBI Taxonomy" id="2305183"/>
    <lineage>
        <taxon>Bacteria</taxon>
        <taxon>Pseudomonadati</taxon>
        <taxon>Bacteroidota</taxon>
        <taxon>Cytophagia</taxon>
        <taxon>Cytophagales</taxon>
        <taxon>Hymenobacteraceae</taxon>
        <taxon>Pontibacter</taxon>
    </lineage>
</organism>
<reference evidence="2" key="1">
    <citation type="journal article" date="2019" name="Int. J. Syst. Evol. Microbiol.">
        <title>The Global Catalogue of Microorganisms (GCM) 10K type strain sequencing project: providing services to taxonomists for standard genome sequencing and annotation.</title>
        <authorList>
            <consortium name="The Broad Institute Genomics Platform"/>
            <consortium name="The Broad Institute Genome Sequencing Center for Infectious Disease"/>
            <person name="Wu L."/>
            <person name="Ma J."/>
        </authorList>
    </citation>
    <scope>NUCLEOTIDE SEQUENCE [LARGE SCALE GENOMIC DNA]</scope>
    <source>
        <strain evidence="2">JCM 16545</strain>
    </source>
</reference>
<accession>A0ABW4X1H8</accession>
<comment type="caution">
    <text evidence="1">The sequence shown here is derived from an EMBL/GenBank/DDBJ whole genome shotgun (WGS) entry which is preliminary data.</text>
</comment>